<dbReference type="InParanoid" id="A0A0D2JBT0"/>
<feature type="compositionally biased region" description="Polar residues" evidence="1">
    <location>
        <begin position="161"/>
        <end position="173"/>
    </location>
</feature>
<organism evidence="2 3">
    <name type="scientific">Dethiosulfatarculus sandiegensis</name>
    <dbReference type="NCBI Taxonomy" id="1429043"/>
    <lineage>
        <taxon>Bacteria</taxon>
        <taxon>Pseudomonadati</taxon>
        <taxon>Thermodesulfobacteriota</taxon>
        <taxon>Desulfarculia</taxon>
        <taxon>Desulfarculales</taxon>
        <taxon>Desulfarculaceae</taxon>
        <taxon>Dethiosulfatarculus</taxon>
    </lineage>
</organism>
<accession>A0A0D2JBT0</accession>
<dbReference type="EMBL" id="AZAC01000017">
    <property type="protein sequence ID" value="KIX13246.1"/>
    <property type="molecule type" value="Genomic_DNA"/>
</dbReference>
<evidence type="ECO:0000256" key="1">
    <source>
        <dbReference type="SAM" id="MobiDB-lite"/>
    </source>
</evidence>
<dbReference type="RefSeq" id="WP_044349533.1">
    <property type="nucleotide sequence ID" value="NZ_AZAC01000017.1"/>
</dbReference>
<feature type="region of interest" description="Disordered" evidence="1">
    <location>
        <begin position="151"/>
        <end position="174"/>
    </location>
</feature>
<evidence type="ECO:0000313" key="3">
    <source>
        <dbReference type="Proteomes" id="UP000032233"/>
    </source>
</evidence>
<comment type="caution">
    <text evidence="2">The sequence shown here is derived from an EMBL/GenBank/DDBJ whole genome shotgun (WGS) entry which is preliminary data.</text>
</comment>
<gene>
    <name evidence="2" type="ORF">X474_14615</name>
</gene>
<protein>
    <submittedName>
        <fullName evidence="2">Uncharacterized protein</fullName>
    </submittedName>
</protein>
<feature type="region of interest" description="Disordered" evidence="1">
    <location>
        <begin position="433"/>
        <end position="482"/>
    </location>
</feature>
<proteinExistence type="predicted"/>
<dbReference type="Proteomes" id="UP000032233">
    <property type="component" value="Unassembled WGS sequence"/>
</dbReference>
<reference evidence="2 3" key="1">
    <citation type="submission" date="2013-11" db="EMBL/GenBank/DDBJ databases">
        <title>Metagenomic analysis of a methanogenic consortium involved in long chain n-alkane degradation.</title>
        <authorList>
            <person name="Davidova I.A."/>
            <person name="Callaghan A.V."/>
            <person name="Wawrik B."/>
            <person name="Pruitt S."/>
            <person name="Marks C."/>
            <person name="Duncan K.E."/>
            <person name="Suflita J.M."/>
        </authorList>
    </citation>
    <scope>NUCLEOTIDE SEQUENCE [LARGE SCALE GENOMIC DNA]</scope>
    <source>
        <strain evidence="2 3">SPR</strain>
    </source>
</reference>
<dbReference type="AlphaFoldDB" id="A0A0D2JBT0"/>
<name>A0A0D2JBT0_9BACT</name>
<evidence type="ECO:0000313" key="2">
    <source>
        <dbReference type="EMBL" id="KIX13246.1"/>
    </source>
</evidence>
<keyword evidence="3" id="KW-1185">Reference proteome</keyword>
<sequence length="649" mass="72293">MANWRILRRVVNSRGRPRADINESDLIIQGEEIEFELIYGADLLYGQWEHAQQGANWSPRFSMAVYPMGGSASMAEPGTIVSATPQRPRHLRFRFRASGRRRLFFQGASVSAPHRSVAAPRPGAAPSEPLFPPVEGEMVIEVVDRRTYEQRRASGPLAGRSRQQALATMQGEASQGFRHWQREQAVLEREQQASPGRQRSGVPNGVLDFRVLPEQETWDLTMGEFSQYMDALNRAVMATPVLDLSSSTHRQFLPWRAPGLQQGSGPILPDTISVQLNWQVEDWGGAEVRISATMQARGILGNEMRMWRSLVAERRIETAQFYPTDSWLVVRINGGEGRPVGPVLMTPRALIAHQTRLTLLNLWECVERVADIYDFFTFVTAAGGPALFGTALIGRGLRAAIRRARSAIARLGREAWQSARRLLPRGRGRPLALPARGVDDAARGASRGHRAAGRGNRGSGGPDRGVTAPRLPRGPHTGGAGVEEPFEEIGIQFGRRSVLEVGYAARRSRSTFEVSQAELRRIAEEIFDNSPVLQELARLSQGQVGELREGVEQVLRNWHHQSGYGIEIVNSIPAASGRASLFSRRGYLQLSTACLERSPAGFHESITHELAAYYSWRHYRALGAPLPRFGEFYNLPFYLEARVLHGRWL</sequence>